<organism evidence="1 2">
    <name type="scientific">Ataeniobius toweri</name>
    <dbReference type="NCBI Taxonomy" id="208326"/>
    <lineage>
        <taxon>Eukaryota</taxon>
        <taxon>Metazoa</taxon>
        <taxon>Chordata</taxon>
        <taxon>Craniata</taxon>
        <taxon>Vertebrata</taxon>
        <taxon>Euteleostomi</taxon>
        <taxon>Actinopterygii</taxon>
        <taxon>Neopterygii</taxon>
        <taxon>Teleostei</taxon>
        <taxon>Neoteleostei</taxon>
        <taxon>Acanthomorphata</taxon>
        <taxon>Ovalentaria</taxon>
        <taxon>Atherinomorphae</taxon>
        <taxon>Cyprinodontiformes</taxon>
        <taxon>Goodeidae</taxon>
        <taxon>Ataeniobius</taxon>
    </lineage>
</organism>
<evidence type="ECO:0000313" key="2">
    <source>
        <dbReference type="Proteomes" id="UP001345963"/>
    </source>
</evidence>
<dbReference type="Proteomes" id="UP001345963">
    <property type="component" value="Unassembled WGS sequence"/>
</dbReference>
<accession>A0ABU7AIF0</accession>
<name>A0ABU7AIF0_9TELE</name>
<dbReference type="EMBL" id="JAHUTI010019770">
    <property type="protein sequence ID" value="MED6237937.1"/>
    <property type="molecule type" value="Genomic_DNA"/>
</dbReference>
<gene>
    <name evidence="1" type="ORF">ATANTOWER_000051</name>
</gene>
<evidence type="ECO:0000313" key="1">
    <source>
        <dbReference type="EMBL" id="MED6237937.1"/>
    </source>
</evidence>
<reference evidence="1 2" key="1">
    <citation type="submission" date="2021-07" db="EMBL/GenBank/DDBJ databases">
        <authorList>
            <person name="Palmer J.M."/>
        </authorList>
    </citation>
    <scope>NUCLEOTIDE SEQUENCE [LARGE SCALE GENOMIC DNA]</scope>
    <source>
        <strain evidence="1 2">AT_MEX2019</strain>
        <tissue evidence="1">Muscle</tissue>
    </source>
</reference>
<proteinExistence type="predicted"/>
<comment type="caution">
    <text evidence="1">The sequence shown here is derived from an EMBL/GenBank/DDBJ whole genome shotgun (WGS) entry which is preliminary data.</text>
</comment>
<keyword evidence="2" id="KW-1185">Reference proteome</keyword>
<protein>
    <submittedName>
        <fullName evidence="1">Uncharacterized protein</fullName>
    </submittedName>
</protein>
<sequence length="51" mass="6005">MEMEPNEPEPIWKAGGTRVKHEGFIPDTFHMLEPETSPCLGFSRWFWDPNE</sequence>
<feature type="non-terminal residue" evidence="1">
    <location>
        <position position="51"/>
    </location>
</feature>